<accession>A0A444YBX5</accession>
<gene>
    <name evidence="2" type="ORF">Ahy_B07g087380</name>
</gene>
<organism evidence="2 3">
    <name type="scientific">Arachis hypogaea</name>
    <name type="common">Peanut</name>
    <dbReference type="NCBI Taxonomy" id="3818"/>
    <lineage>
        <taxon>Eukaryota</taxon>
        <taxon>Viridiplantae</taxon>
        <taxon>Streptophyta</taxon>
        <taxon>Embryophyta</taxon>
        <taxon>Tracheophyta</taxon>
        <taxon>Spermatophyta</taxon>
        <taxon>Magnoliopsida</taxon>
        <taxon>eudicotyledons</taxon>
        <taxon>Gunneridae</taxon>
        <taxon>Pentapetalae</taxon>
        <taxon>rosids</taxon>
        <taxon>fabids</taxon>
        <taxon>Fabales</taxon>
        <taxon>Fabaceae</taxon>
        <taxon>Papilionoideae</taxon>
        <taxon>50 kb inversion clade</taxon>
        <taxon>dalbergioids sensu lato</taxon>
        <taxon>Dalbergieae</taxon>
        <taxon>Pterocarpus clade</taxon>
        <taxon>Arachis</taxon>
    </lineage>
</organism>
<dbReference type="Proteomes" id="UP000289738">
    <property type="component" value="Chromosome B07"/>
</dbReference>
<dbReference type="EMBL" id="SDMP01000017">
    <property type="protein sequence ID" value="RYQ99441.1"/>
    <property type="molecule type" value="Genomic_DNA"/>
</dbReference>
<protein>
    <submittedName>
        <fullName evidence="2">Uncharacterized protein</fullName>
    </submittedName>
</protein>
<evidence type="ECO:0000256" key="1">
    <source>
        <dbReference type="SAM" id="Coils"/>
    </source>
</evidence>
<dbReference type="AlphaFoldDB" id="A0A444YBX5"/>
<dbReference type="SMR" id="A0A444YBX5"/>
<sequence length="109" mass="12449">MSQEHKTSKLLVTLEETINKLQSENEWEKQNQASLQMRIAQLQSENSSLLEKEVGLEMRIAQLESKKSSLLQNKVHLSSSIAHLNFVLTMEALAATPQKIHKFRNNSSF</sequence>
<reference evidence="2 3" key="1">
    <citation type="submission" date="2019-01" db="EMBL/GenBank/DDBJ databases">
        <title>Sequencing of cultivated peanut Arachis hypogaea provides insights into genome evolution and oil improvement.</title>
        <authorList>
            <person name="Chen X."/>
        </authorList>
    </citation>
    <scope>NUCLEOTIDE SEQUENCE [LARGE SCALE GENOMIC DNA]</scope>
    <source>
        <strain evidence="3">cv. Fuhuasheng</strain>
        <tissue evidence="2">Leaves</tissue>
    </source>
</reference>
<evidence type="ECO:0000313" key="3">
    <source>
        <dbReference type="Proteomes" id="UP000289738"/>
    </source>
</evidence>
<name>A0A444YBX5_ARAHY</name>
<feature type="coiled-coil region" evidence="1">
    <location>
        <begin position="11"/>
        <end position="52"/>
    </location>
</feature>
<dbReference type="Gramene" id="arahy.Tifrunner.gnm2.ann2.Ah17g151000.1">
    <property type="protein sequence ID" value="arahy.Tifrunner.gnm2.ann2.Ah17g151000.1-CDS"/>
    <property type="gene ID" value="arahy.Tifrunner.gnm2.ann2.Ah17g151000"/>
</dbReference>
<proteinExistence type="predicted"/>
<keyword evidence="3" id="KW-1185">Reference proteome</keyword>
<comment type="caution">
    <text evidence="2">The sequence shown here is derived from an EMBL/GenBank/DDBJ whole genome shotgun (WGS) entry which is preliminary data.</text>
</comment>
<keyword evidence="1" id="KW-0175">Coiled coil</keyword>
<evidence type="ECO:0000313" key="2">
    <source>
        <dbReference type="EMBL" id="RYQ99441.1"/>
    </source>
</evidence>